<dbReference type="SMART" id="SM00388">
    <property type="entry name" value="HisKA"/>
    <property type="match status" value="1"/>
</dbReference>
<dbReference type="InterPro" id="IPR003661">
    <property type="entry name" value="HisK_dim/P_dom"/>
</dbReference>
<accession>A0ABR7X5D5</accession>
<gene>
    <name evidence="7" type="ORF">IDJ75_10880</name>
</gene>
<dbReference type="InterPro" id="IPR019734">
    <property type="entry name" value="TPR_rpt"/>
</dbReference>
<dbReference type="RefSeq" id="WP_191175640.1">
    <property type="nucleotide sequence ID" value="NZ_JACWMW010000002.1"/>
</dbReference>
<feature type="domain" description="Histidine kinase" evidence="6">
    <location>
        <begin position="443"/>
        <end position="682"/>
    </location>
</feature>
<dbReference type="CDD" id="cd00082">
    <property type="entry name" value="HisKA"/>
    <property type="match status" value="1"/>
</dbReference>
<evidence type="ECO:0000256" key="4">
    <source>
        <dbReference type="SAM" id="Coils"/>
    </source>
</evidence>
<dbReference type="PROSITE" id="PS50109">
    <property type="entry name" value="HIS_KIN"/>
    <property type="match status" value="1"/>
</dbReference>
<evidence type="ECO:0000259" key="6">
    <source>
        <dbReference type="PROSITE" id="PS50109"/>
    </source>
</evidence>
<dbReference type="PANTHER" id="PTHR43065">
    <property type="entry name" value="SENSOR HISTIDINE KINASE"/>
    <property type="match status" value="1"/>
</dbReference>
<reference evidence="7 8" key="1">
    <citation type="submission" date="2020-09" db="EMBL/GenBank/DDBJ databases">
        <title>Novel species of Mucilaginibacter isolated from a glacier on the Tibetan Plateau.</title>
        <authorList>
            <person name="Liu Q."/>
            <person name="Xin Y.-H."/>
        </authorList>
    </citation>
    <scope>NUCLEOTIDE SEQUENCE [LARGE SCALE GENOMIC DNA]</scope>
    <source>
        <strain evidence="7 8">CGMCC 1.13878</strain>
    </source>
</reference>
<keyword evidence="5" id="KW-0472">Membrane</keyword>
<organism evidence="7 8">
    <name type="scientific">Mucilaginibacter rigui</name>
    <dbReference type="NCBI Taxonomy" id="534635"/>
    <lineage>
        <taxon>Bacteria</taxon>
        <taxon>Pseudomonadati</taxon>
        <taxon>Bacteroidota</taxon>
        <taxon>Sphingobacteriia</taxon>
        <taxon>Sphingobacteriales</taxon>
        <taxon>Sphingobacteriaceae</taxon>
        <taxon>Mucilaginibacter</taxon>
    </lineage>
</organism>
<dbReference type="InterPro" id="IPR005467">
    <property type="entry name" value="His_kinase_dom"/>
</dbReference>
<dbReference type="Gene3D" id="3.30.565.10">
    <property type="entry name" value="Histidine kinase-like ATPase, C-terminal domain"/>
    <property type="match status" value="1"/>
</dbReference>
<evidence type="ECO:0000256" key="2">
    <source>
        <dbReference type="ARBA" id="ARBA00012438"/>
    </source>
</evidence>
<dbReference type="SUPFAM" id="SSF47384">
    <property type="entry name" value="Homodimeric domain of signal transducing histidine kinase"/>
    <property type="match status" value="1"/>
</dbReference>
<dbReference type="SMART" id="SM00387">
    <property type="entry name" value="HATPase_c"/>
    <property type="match status" value="1"/>
</dbReference>
<dbReference type="SUPFAM" id="SSF48452">
    <property type="entry name" value="TPR-like"/>
    <property type="match status" value="2"/>
</dbReference>
<dbReference type="Pfam" id="PF02518">
    <property type="entry name" value="HATPase_c"/>
    <property type="match status" value="1"/>
</dbReference>
<dbReference type="InterPro" id="IPR004358">
    <property type="entry name" value="Sig_transdc_His_kin-like_C"/>
</dbReference>
<protein>
    <recommendedName>
        <fullName evidence="2">histidine kinase</fullName>
        <ecNumber evidence="2">2.7.13.3</ecNumber>
    </recommendedName>
</protein>
<evidence type="ECO:0000313" key="8">
    <source>
        <dbReference type="Proteomes" id="UP000618754"/>
    </source>
</evidence>
<dbReference type="InterPro" id="IPR011990">
    <property type="entry name" value="TPR-like_helical_dom_sf"/>
</dbReference>
<proteinExistence type="predicted"/>
<keyword evidence="3" id="KW-0597">Phosphoprotein</keyword>
<keyword evidence="5" id="KW-0812">Transmembrane</keyword>
<dbReference type="InterPro" id="IPR036097">
    <property type="entry name" value="HisK_dim/P_sf"/>
</dbReference>
<keyword evidence="8" id="KW-1185">Reference proteome</keyword>
<evidence type="ECO:0000256" key="3">
    <source>
        <dbReference type="ARBA" id="ARBA00022553"/>
    </source>
</evidence>
<keyword evidence="4" id="KW-0175">Coiled coil</keyword>
<evidence type="ECO:0000256" key="1">
    <source>
        <dbReference type="ARBA" id="ARBA00000085"/>
    </source>
</evidence>
<dbReference type="SMART" id="SM00028">
    <property type="entry name" value="TPR"/>
    <property type="match status" value="4"/>
</dbReference>
<dbReference type="EC" id="2.7.13.3" evidence="2"/>
<evidence type="ECO:0000256" key="5">
    <source>
        <dbReference type="SAM" id="Phobius"/>
    </source>
</evidence>
<dbReference type="Gene3D" id="1.10.287.130">
    <property type="match status" value="1"/>
</dbReference>
<name>A0ABR7X5D5_9SPHI</name>
<dbReference type="InterPro" id="IPR003594">
    <property type="entry name" value="HATPase_dom"/>
</dbReference>
<comment type="caution">
    <text evidence="7">The sequence shown here is derived from an EMBL/GenBank/DDBJ whole genome shotgun (WGS) entry which is preliminary data.</text>
</comment>
<dbReference type="InterPro" id="IPR036890">
    <property type="entry name" value="HATPase_C_sf"/>
</dbReference>
<comment type="catalytic activity">
    <reaction evidence="1">
        <text>ATP + protein L-histidine = ADP + protein N-phospho-L-histidine.</text>
        <dbReference type="EC" id="2.7.13.3"/>
    </reaction>
</comment>
<feature type="transmembrane region" description="Helical" evidence="5">
    <location>
        <begin position="364"/>
        <end position="384"/>
    </location>
</feature>
<sequence>MIKNLLLCIAIVLFSFYTKAQKLPRAGLDTLLQKIAAMKDDTNKVKAYFNPAIKAQTGNSDKAITTYTSARGLAKRLRFFNGIVTADLNLSFVYKNRTDYSNALIYAREALEIAKSNKKQYVPYILSYIGQIYYDFQNHEMAVKYHTQSLKGYQELGLKEYILGEYLTLANDYADWEKYDTALAFDKKALALAEESKNPQLKMNVYGSLSWHYYLSKQYLLAIDYCRKTLKISHDTLAAAAVFGTIGNIYQDAPDSLLVKMGVKPSQRHQEALKYLKISMEGAEQAKYLRSIMLNWRDMSKSYAGIRDYKNAYEAYKNYIVFRDSITNETQQKLILKNEASAREDMLKYQQQLANVKAGQQRNMFIAGIVALLLLLAFIGLNYFNQRRSNKLITLANHELGRQRNEVTTQRDKLNETIKELKAAQQQLIQSEKMASLGELTAGIAHEIQNPLNFVNNFSEVSVELLQELKEEVAAGNTEDVLAIADDLTLNLSKINHHGKRADGIVKGMLEHSRASNGTKEPTDLNKLTNEYLRLAYHGLRAKDKNFNADIVTNFDNALPLVNVIPQDVGRVMLNLFNNAFYAVQQKAKTAGAGYKPVIDVATTLNSTHVEIIVKDNGTGMPDNIKDKILQPFFTTKPTGEGTGLGLSLSYDIVVKGHGGTIDIQSIDGGGATFKLQLPLNT</sequence>
<dbReference type="Gene3D" id="1.25.40.10">
    <property type="entry name" value="Tetratricopeptide repeat domain"/>
    <property type="match status" value="2"/>
</dbReference>
<dbReference type="PRINTS" id="PR00344">
    <property type="entry name" value="BCTRLSENSOR"/>
</dbReference>
<feature type="coiled-coil region" evidence="4">
    <location>
        <begin position="404"/>
        <end position="434"/>
    </location>
</feature>
<dbReference type="SUPFAM" id="SSF55874">
    <property type="entry name" value="ATPase domain of HSP90 chaperone/DNA topoisomerase II/histidine kinase"/>
    <property type="match status" value="1"/>
</dbReference>
<keyword evidence="5" id="KW-1133">Transmembrane helix</keyword>
<dbReference type="EMBL" id="JACWMW010000002">
    <property type="protein sequence ID" value="MBD1385783.1"/>
    <property type="molecule type" value="Genomic_DNA"/>
</dbReference>
<dbReference type="PANTHER" id="PTHR43065:SF42">
    <property type="entry name" value="TWO-COMPONENT SENSOR PPRA"/>
    <property type="match status" value="1"/>
</dbReference>
<evidence type="ECO:0000313" key="7">
    <source>
        <dbReference type="EMBL" id="MBD1385783.1"/>
    </source>
</evidence>
<dbReference type="Proteomes" id="UP000618754">
    <property type="component" value="Unassembled WGS sequence"/>
</dbReference>